<dbReference type="KEGG" id="gog:C1280_20365"/>
<keyword evidence="4" id="KW-1185">Reference proteome</keyword>
<proteinExistence type="predicted"/>
<dbReference type="Pfam" id="PF16261">
    <property type="entry name" value="DUF4915"/>
    <property type="match status" value="1"/>
</dbReference>
<dbReference type="OrthoDB" id="238183at2"/>
<sequence length="382" mass="40929">MARCPSSYARSREATVTEPTADAPSRIECRVDDGFAGWLAGANGSLAVTTYQAGKVVLVGWDGRRVTVLARDFPKPMGLAVDGPRLLLATRHEVVLLADAPALAADFKPDEPGRYDALYLPRTRYCTGDLNVHDVAVGADGPWVTATRFSCLARLSHAFSFVPAWRPPFVSDTVPEDRCHLNGLALVDGRPRYVTCLGTTDAAGAWRGKKADGGVLVDVADGSVRLRGLSMPHSPRWHNGALWLLDSGRGALLRADPERGTREAVCGLSGYLRGLSLVGPYALVGLCQIREKHIFGGLPVQQTHPALLCGVAVVDTRTGARVGLLEFTAGCTEVFEVAWLPGVRRPMLLNPAHPAQTDAFTAPAFSYWLRPANALPEPPAVP</sequence>
<evidence type="ECO:0000259" key="2">
    <source>
        <dbReference type="Pfam" id="PF16261"/>
    </source>
</evidence>
<dbReference type="EMBL" id="CP025958">
    <property type="protein sequence ID" value="AWM39104.1"/>
    <property type="molecule type" value="Genomic_DNA"/>
</dbReference>
<dbReference type="InterPro" id="IPR017481">
    <property type="entry name" value="CHP03032"/>
</dbReference>
<dbReference type="NCBIfam" id="TIGR03032">
    <property type="entry name" value="TIGR03032 family protein"/>
    <property type="match status" value="1"/>
</dbReference>
<dbReference type="Proteomes" id="UP000245802">
    <property type="component" value="Chromosome"/>
</dbReference>
<feature type="domain" description="Conserved hypothetical protein CHP03032" evidence="2">
    <location>
        <begin position="35"/>
        <end position="349"/>
    </location>
</feature>
<feature type="region of interest" description="Disordered" evidence="1">
    <location>
        <begin position="1"/>
        <end position="22"/>
    </location>
</feature>
<protein>
    <submittedName>
        <fullName evidence="3">TIGR03032 family protein</fullName>
    </submittedName>
</protein>
<accession>A0A2Z3HBS5</accession>
<reference evidence="3 4" key="1">
    <citation type="submission" date="2018-01" db="EMBL/GenBank/DDBJ databases">
        <title>G. obscuriglobus.</title>
        <authorList>
            <person name="Franke J."/>
            <person name="Blomberg W."/>
            <person name="Selmecki A."/>
        </authorList>
    </citation>
    <scope>NUCLEOTIDE SEQUENCE [LARGE SCALE GENOMIC DNA]</scope>
    <source>
        <strain evidence="3 4">DSM 5831</strain>
    </source>
</reference>
<organism evidence="3 4">
    <name type="scientific">Gemmata obscuriglobus</name>
    <dbReference type="NCBI Taxonomy" id="114"/>
    <lineage>
        <taxon>Bacteria</taxon>
        <taxon>Pseudomonadati</taxon>
        <taxon>Planctomycetota</taxon>
        <taxon>Planctomycetia</taxon>
        <taxon>Gemmatales</taxon>
        <taxon>Gemmataceae</taxon>
        <taxon>Gemmata</taxon>
    </lineage>
</organism>
<name>A0A2Z3HBS5_9BACT</name>
<evidence type="ECO:0000313" key="3">
    <source>
        <dbReference type="EMBL" id="AWM39104.1"/>
    </source>
</evidence>
<evidence type="ECO:0000256" key="1">
    <source>
        <dbReference type="SAM" id="MobiDB-lite"/>
    </source>
</evidence>
<dbReference type="AlphaFoldDB" id="A0A2Z3HBS5"/>
<evidence type="ECO:0000313" key="4">
    <source>
        <dbReference type="Proteomes" id="UP000245802"/>
    </source>
</evidence>
<dbReference type="SUPFAM" id="SSF63829">
    <property type="entry name" value="Calcium-dependent phosphotriesterase"/>
    <property type="match status" value="1"/>
</dbReference>
<gene>
    <name evidence="3" type="ORF">C1280_20365</name>
</gene>